<comment type="caution">
    <text evidence="3">The sequence shown here is derived from an EMBL/GenBank/DDBJ whole genome shotgun (WGS) entry which is preliminary data.</text>
</comment>
<reference evidence="3 4" key="1">
    <citation type="submission" date="2024-02" db="EMBL/GenBank/DDBJ databases">
        <title>A nitrogen-fixing paenibacillus bacterium.</title>
        <authorList>
            <person name="Zhang W.L."/>
            <person name="Chen S.F."/>
        </authorList>
    </citation>
    <scope>NUCLEOTIDE SEQUENCE [LARGE SCALE GENOMIC DNA]</scope>
    <source>
        <strain evidence="3 4">M1</strain>
    </source>
</reference>
<dbReference type="Pfam" id="PF03572">
    <property type="entry name" value="Peptidase_S41"/>
    <property type="match status" value="1"/>
</dbReference>
<dbReference type="InterPro" id="IPR029045">
    <property type="entry name" value="ClpP/crotonase-like_dom_sf"/>
</dbReference>
<gene>
    <name evidence="3" type="ORF">V3851_04870</name>
</gene>
<dbReference type="PANTHER" id="PTHR32060:SF30">
    <property type="entry name" value="CARBOXY-TERMINAL PROCESSING PROTEASE CTPA"/>
    <property type="match status" value="1"/>
</dbReference>
<dbReference type="InterPro" id="IPR005151">
    <property type="entry name" value="Tail-specific_protease"/>
</dbReference>
<protein>
    <submittedName>
        <fullName evidence="3">S41 family peptidase</fullName>
    </submittedName>
</protein>
<evidence type="ECO:0000256" key="1">
    <source>
        <dbReference type="SAM" id="Phobius"/>
    </source>
</evidence>
<evidence type="ECO:0000259" key="2">
    <source>
        <dbReference type="SMART" id="SM00245"/>
    </source>
</evidence>
<keyword evidence="1" id="KW-0472">Membrane</keyword>
<proteinExistence type="predicted"/>
<dbReference type="EMBL" id="JAZHPZ010000002">
    <property type="protein sequence ID" value="MEF2965157.1"/>
    <property type="molecule type" value="Genomic_DNA"/>
</dbReference>
<feature type="domain" description="Tail specific protease" evidence="2">
    <location>
        <begin position="227"/>
        <end position="460"/>
    </location>
</feature>
<dbReference type="PANTHER" id="PTHR32060">
    <property type="entry name" value="TAIL-SPECIFIC PROTEASE"/>
    <property type="match status" value="1"/>
</dbReference>
<name>A0ABU7VN27_9BACL</name>
<sequence>MRKTLIRFGTGALIVLLGVLVILLYPDHGGKGSGSEPAKPALEETSPLEGTLSANAADYTAAQPATMTVQEMTEDLDFLVKTLEEVHPSLIEGWSESQRHTIGEIYNQIQQPLTKEEFYFAANNIVTLLHDGHTAMSPFFTGSEAITLPIYWTQEGPVVLNSVHELKRGDLLVNVGGLAPDELLKELTRVVPAENEQWVKISGVGMFKSSAFLRHLDLVQNGKVPVTVEREGNLLNLELRFNPSSPWETMQTPYVTGNTDYGYSFDEELSIGTLRINTCDFNQDYIDIVESFFTEAASRNIRRVAVDLRNNTGGDSRVIDEFLRYMNGLNKYNSYTGLVRYSKQATEQRGEEQDSGYIAYDPYQVHVTNPGTPSFSGQLYVLTSPKTFSSGNWFAVVIQDNQLGTVIGEPTGNQPSSYGDILRFSLPHSGFQFTVSYKQFKRPNSELDAETALMPDILVHTTRQDIIDGRDPQMEKLKEIISQETK</sequence>
<feature type="transmembrane region" description="Helical" evidence="1">
    <location>
        <begin position="5"/>
        <end position="25"/>
    </location>
</feature>
<keyword evidence="1" id="KW-0812">Transmembrane</keyword>
<dbReference type="Proteomes" id="UP001306950">
    <property type="component" value="Unassembled WGS sequence"/>
</dbReference>
<evidence type="ECO:0000313" key="4">
    <source>
        <dbReference type="Proteomes" id="UP001306950"/>
    </source>
</evidence>
<evidence type="ECO:0000313" key="3">
    <source>
        <dbReference type="EMBL" id="MEF2965157.1"/>
    </source>
</evidence>
<organism evidence="3 4">
    <name type="scientific">Paenibacillus haidiansis</name>
    <dbReference type="NCBI Taxonomy" id="1574488"/>
    <lineage>
        <taxon>Bacteria</taxon>
        <taxon>Bacillati</taxon>
        <taxon>Bacillota</taxon>
        <taxon>Bacilli</taxon>
        <taxon>Bacillales</taxon>
        <taxon>Paenibacillaceae</taxon>
        <taxon>Paenibacillus</taxon>
    </lineage>
</organism>
<dbReference type="SUPFAM" id="SSF52096">
    <property type="entry name" value="ClpP/crotonase"/>
    <property type="match status" value="1"/>
</dbReference>
<dbReference type="SMART" id="SM00245">
    <property type="entry name" value="TSPc"/>
    <property type="match status" value="1"/>
</dbReference>
<keyword evidence="1" id="KW-1133">Transmembrane helix</keyword>
<dbReference type="RefSeq" id="WP_331845397.1">
    <property type="nucleotide sequence ID" value="NZ_JAZHPZ010000002.1"/>
</dbReference>
<keyword evidence="4" id="KW-1185">Reference proteome</keyword>
<dbReference type="Gene3D" id="3.90.226.10">
    <property type="entry name" value="2-enoyl-CoA Hydratase, Chain A, domain 1"/>
    <property type="match status" value="1"/>
</dbReference>
<accession>A0ABU7VN27</accession>